<dbReference type="InterPro" id="IPR050306">
    <property type="entry name" value="PfkB_Carbo_kinase"/>
</dbReference>
<organism evidence="8 9">
    <name type="scientific">Jatrophihabitans lederbergiae</name>
    <dbReference type="NCBI Taxonomy" id="3075547"/>
    <lineage>
        <taxon>Bacteria</taxon>
        <taxon>Bacillati</taxon>
        <taxon>Actinomycetota</taxon>
        <taxon>Actinomycetes</taxon>
        <taxon>Jatrophihabitantales</taxon>
        <taxon>Jatrophihabitantaceae</taxon>
        <taxon>Jatrophihabitans</taxon>
    </lineage>
</organism>
<evidence type="ECO:0000256" key="3">
    <source>
        <dbReference type="ARBA" id="ARBA00022741"/>
    </source>
</evidence>
<protein>
    <submittedName>
        <fullName evidence="8">Carbohydrate kinase</fullName>
        <ecNumber evidence="8">2.7.1.-</ecNumber>
    </submittedName>
</protein>
<dbReference type="Pfam" id="PF00294">
    <property type="entry name" value="PfkB"/>
    <property type="match status" value="1"/>
</dbReference>
<proteinExistence type="inferred from homology"/>
<dbReference type="PROSITE" id="PS00584">
    <property type="entry name" value="PFKB_KINASES_2"/>
    <property type="match status" value="1"/>
</dbReference>
<keyword evidence="5" id="KW-0067">ATP-binding</keyword>
<dbReference type="SUPFAM" id="SSF53613">
    <property type="entry name" value="Ribokinase-like"/>
    <property type="match status" value="1"/>
</dbReference>
<dbReference type="InterPro" id="IPR029056">
    <property type="entry name" value="Ribokinase-like"/>
</dbReference>
<evidence type="ECO:0000256" key="2">
    <source>
        <dbReference type="ARBA" id="ARBA00022679"/>
    </source>
</evidence>
<evidence type="ECO:0000256" key="4">
    <source>
        <dbReference type="ARBA" id="ARBA00022777"/>
    </source>
</evidence>
<gene>
    <name evidence="8" type="ORF">RM423_15830</name>
</gene>
<reference evidence="9" key="1">
    <citation type="submission" date="2023-07" db="EMBL/GenBank/DDBJ databases">
        <title>30 novel species of actinomycetes from the DSMZ collection.</title>
        <authorList>
            <person name="Nouioui I."/>
        </authorList>
    </citation>
    <scope>NUCLEOTIDE SEQUENCE [LARGE SCALE GENOMIC DNA]</scope>
    <source>
        <strain evidence="9">DSM 44399</strain>
    </source>
</reference>
<feature type="domain" description="Carbohydrate kinase PfkB" evidence="7">
    <location>
        <begin position="2"/>
        <end position="312"/>
    </location>
</feature>
<keyword evidence="2 6" id="KW-0808">Transferase</keyword>
<evidence type="ECO:0000313" key="8">
    <source>
        <dbReference type="EMBL" id="MDT0262866.1"/>
    </source>
</evidence>
<dbReference type="Gene3D" id="3.40.1190.20">
    <property type="match status" value="1"/>
</dbReference>
<sequence length="325" mass="34091">MVCVIGEALIDLVLDAESNPAPDPAAGGDRTYTAHPGGSPFNVAIGLARLGQPSQLLGRVAVDAFGRQLRSHAEANGVDLSTAVRAPEPSTLAVVSLDDDRNATYDFYVRGTADWQWTAEELDRSPADTSWIHTGSLASWTAPGAAVIREHLARRRATSQAVVSYDPNIRPALMADHADAVAQVEATVTLSDVVKASAEDLAFLYPDVPVDTVLRRWQELGPRLLVVTEGAAGARVLGTDGTVFGVEGRTVDVVDTVGAGDAFMAGLINALVRAGFHRDSAWQPAQTELREVIDEAILVAALTCARAGADPPTAAELAAAGSRPD</sequence>
<evidence type="ECO:0000313" key="9">
    <source>
        <dbReference type="Proteomes" id="UP001183176"/>
    </source>
</evidence>
<keyword evidence="4 6" id="KW-0418">Kinase</keyword>
<dbReference type="EC" id="2.7.1.-" evidence="8"/>
<keyword evidence="3" id="KW-0547">Nucleotide-binding</keyword>
<dbReference type="InterPro" id="IPR011611">
    <property type="entry name" value="PfkB_dom"/>
</dbReference>
<keyword evidence="9" id="KW-1185">Reference proteome</keyword>
<dbReference type="EMBL" id="JAVREH010000023">
    <property type="protein sequence ID" value="MDT0262866.1"/>
    <property type="molecule type" value="Genomic_DNA"/>
</dbReference>
<accession>A0ABU2JDM0</accession>
<evidence type="ECO:0000256" key="1">
    <source>
        <dbReference type="ARBA" id="ARBA00010688"/>
    </source>
</evidence>
<dbReference type="InterPro" id="IPR002173">
    <property type="entry name" value="Carboh/pur_kinase_PfkB_CS"/>
</dbReference>
<dbReference type="GO" id="GO:0016301">
    <property type="term" value="F:kinase activity"/>
    <property type="evidence" value="ECO:0007669"/>
    <property type="project" value="UniProtKB-KW"/>
</dbReference>
<dbReference type="PANTHER" id="PTHR43085:SF1">
    <property type="entry name" value="PSEUDOURIDINE KINASE-RELATED"/>
    <property type="match status" value="1"/>
</dbReference>
<dbReference type="Proteomes" id="UP001183176">
    <property type="component" value="Unassembled WGS sequence"/>
</dbReference>
<comment type="caution">
    <text evidence="8">The sequence shown here is derived from an EMBL/GenBank/DDBJ whole genome shotgun (WGS) entry which is preliminary data.</text>
</comment>
<comment type="similarity">
    <text evidence="1 6">Belongs to the carbohydrate kinase PfkB family.</text>
</comment>
<evidence type="ECO:0000259" key="7">
    <source>
        <dbReference type="Pfam" id="PF00294"/>
    </source>
</evidence>
<dbReference type="PANTHER" id="PTHR43085">
    <property type="entry name" value="HEXOKINASE FAMILY MEMBER"/>
    <property type="match status" value="1"/>
</dbReference>
<evidence type="ECO:0000256" key="6">
    <source>
        <dbReference type="RuleBase" id="RU003704"/>
    </source>
</evidence>
<dbReference type="CDD" id="cd01167">
    <property type="entry name" value="bac_FRK"/>
    <property type="match status" value="1"/>
</dbReference>
<name>A0ABU2JDM0_9ACTN</name>
<dbReference type="RefSeq" id="WP_311424011.1">
    <property type="nucleotide sequence ID" value="NZ_JAVREH010000023.1"/>
</dbReference>
<dbReference type="PRINTS" id="PR00990">
    <property type="entry name" value="RIBOKINASE"/>
</dbReference>
<dbReference type="InterPro" id="IPR002139">
    <property type="entry name" value="Ribo/fructo_kinase"/>
</dbReference>
<evidence type="ECO:0000256" key="5">
    <source>
        <dbReference type="ARBA" id="ARBA00022840"/>
    </source>
</evidence>